<dbReference type="Gene3D" id="1.10.10.10">
    <property type="entry name" value="Winged helix-like DNA-binding domain superfamily/Winged helix DNA-binding domain"/>
    <property type="match status" value="1"/>
</dbReference>
<dbReference type="Gene3D" id="3.40.50.10070">
    <property type="entry name" value="TolB, N-terminal domain"/>
    <property type="match status" value="1"/>
</dbReference>
<dbReference type="InterPro" id="IPR019734">
    <property type="entry name" value="TPR_rpt"/>
</dbReference>
<keyword evidence="5" id="KW-1133">Transmembrane helix</keyword>
<dbReference type="InterPro" id="IPR011990">
    <property type="entry name" value="TPR-like_helical_dom_sf"/>
</dbReference>
<dbReference type="SMART" id="SM00862">
    <property type="entry name" value="Trans_reg_C"/>
    <property type="match status" value="1"/>
</dbReference>
<dbReference type="EMBL" id="BSYJ01000001">
    <property type="protein sequence ID" value="GMG85843.1"/>
    <property type="molecule type" value="Genomic_DNA"/>
</dbReference>
<dbReference type="Pfam" id="PF13432">
    <property type="entry name" value="TPR_16"/>
    <property type="match status" value="1"/>
</dbReference>
<evidence type="ECO:0000313" key="8">
    <source>
        <dbReference type="Proteomes" id="UP001224392"/>
    </source>
</evidence>
<keyword evidence="1" id="KW-0677">Repeat</keyword>
<evidence type="ECO:0000256" key="2">
    <source>
        <dbReference type="ARBA" id="ARBA00022803"/>
    </source>
</evidence>
<dbReference type="Pfam" id="PF14559">
    <property type="entry name" value="TPR_19"/>
    <property type="match status" value="1"/>
</dbReference>
<evidence type="ECO:0000259" key="6">
    <source>
        <dbReference type="PROSITE" id="PS51755"/>
    </source>
</evidence>
<keyword evidence="3 4" id="KW-0238">DNA-binding</keyword>
<feature type="DNA-binding region" description="OmpR/PhoB-type" evidence="4">
    <location>
        <begin position="1"/>
        <end position="101"/>
    </location>
</feature>
<reference evidence="7 8" key="1">
    <citation type="submission" date="2023-04" db="EMBL/GenBank/DDBJ databases">
        <title>Marinobulbifer ophiurae gen. nov., sp. Nov., isolate from tissue of brittle star Ophioplocus japonicus.</title>
        <authorList>
            <person name="Kawano K."/>
            <person name="Sawayama S."/>
            <person name="Nakagawa S."/>
        </authorList>
    </citation>
    <scope>NUCLEOTIDE SEQUENCE [LARGE SCALE GENOMIC DNA]</scope>
    <source>
        <strain evidence="7 8">NKW57</strain>
    </source>
</reference>
<feature type="domain" description="OmpR/PhoB-type" evidence="6">
    <location>
        <begin position="1"/>
        <end position="101"/>
    </location>
</feature>
<keyword evidence="8" id="KW-1185">Reference proteome</keyword>
<name>A0ABQ6LUT7_9GAMM</name>
<proteinExistence type="predicted"/>
<accession>A0ABQ6LUT7</accession>
<dbReference type="SUPFAM" id="SSF52964">
    <property type="entry name" value="TolB, N-terminal domain"/>
    <property type="match status" value="1"/>
</dbReference>
<evidence type="ECO:0000256" key="3">
    <source>
        <dbReference type="ARBA" id="ARBA00023125"/>
    </source>
</evidence>
<dbReference type="InterPro" id="IPR016032">
    <property type="entry name" value="Sig_transdc_resp-reg_C-effctor"/>
</dbReference>
<evidence type="ECO:0000256" key="4">
    <source>
        <dbReference type="PROSITE-ProRule" id="PRU01091"/>
    </source>
</evidence>
<protein>
    <recommendedName>
        <fullName evidence="6">OmpR/PhoB-type domain-containing protein</fullName>
    </recommendedName>
</protein>
<evidence type="ECO:0000256" key="5">
    <source>
        <dbReference type="SAM" id="Phobius"/>
    </source>
</evidence>
<dbReference type="SUPFAM" id="SSF48452">
    <property type="entry name" value="TPR-like"/>
    <property type="match status" value="2"/>
</dbReference>
<dbReference type="SUPFAM" id="SSF46894">
    <property type="entry name" value="C-terminal effector domain of the bipartite response regulators"/>
    <property type="match status" value="1"/>
</dbReference>
<dbReference type="InterPro" id="IPR050498">
    <property type="entry name" value="Ycf3"/>
</dbReference>
<dbReference type="PANTHER" id="PTHR44858">
    <property type="entry name" value="TETRATRICOPEPTIDE REPEAT PROTEIN 6"/>
    <property type="match status" value="1"/>
</dbReference>
<dbReference type="PROSITE" id="PS51755">
    <property type="entry name" value="OMPR_PHOB"/>
    <property type="match status" value="1"/>
</dbReference>
<keyword evidence="5" id="KW-0812">Transmembrane</keyword>
<dbReference type="InterPro" id="IPR001867">
    <property type="entry name" value="OmpR/PhoB-type_DNA-bd"/>
</dbReference>
<dbReference type="PANTHER" id="PTHR44858:SF1">
    <property type="entry name" value="UDP-N-ACETYLGLUCOSAMINE--PEPTIDE N-ACETYLGLUCOSAMINYLTRANSFERASE SPINDLY-RELATED"/>
    <property type="match status" value="1"/>
</dbReference>
<dbReference type="Pfam" id="PF00486">
    <property type="entry name" value="Trans_reg_C"/>
    <property type="match status" value="1"/>
</dbReference>
<dbReference type="InterPro" id="IPR036388">
    <property type="entry name" value="WH-like_DNA-bd_sf"/>
</dbReference>
<dbReference type="Proteomes" id="UP001224392">
    <property type="component" value="Unassembled WGS sequence"/>
</dbReference>
<sequence length="614" mass="68279">MAILRFDEFELDTDTPTLKRRGKPTHAQDLPLRLLILLASQPGQLLTREALFEQFWPQDQTGILDDNLNTLVRKLRALLNDDARNPRFIATVPRRGYRFIAPVMTDDTAAPPAPDDTTSARQPARRLTGALGTIAFATLSAILAALLWQYLPDNRTNQRITVAVLPFNNAQGSNTRDYFSDGLAEDILDRLSGFQGLRVVSRTSSFSAAGTQQDAKAIGQLLGAATLVEGSVRRNQDRVTINVRLIETTNGFQTWSRQYQRQLSDLSAVQEQVALEIASALADEITPRQPAVSATVAIDPAAYDAYLKGRFFWHKRSEQDLKMAAELFEQAIELTPDYAPAWAGLADALAVLGFYDYLPPKEAFTRAKGAATRALQLDPKSASAEANLGYVTLYYDWDFEQAEAHFRQSIELSPDYSKAHQWYANLLVAAGRFEEAEREMRIASQLDPLSLIANAALGWVQYHAGRTDDALAQFRLTEELDPEFELLYLWRGLTRESRGEYDRAIEDLNRAATLSGRSAISVAALARVQALTGHHSEADALLAELQQSGGYLPAYEIAKAHFALGRTPDGLQWLERALSERSHSMVFIRVDPQLSDSRQSGEFEALVTQVFDAE</sequence>
<keyword evidence="2" id="KW-0802">TPR repeat</keyword>
<gene>
    <name evidence="7" type="ORF">MNKW57_01640</name>
</gene>
<dbReference type="Gene3D" id="1.25.40.10">
    <property type="entry name" value="Tetratricopeptide repeat domain"/>
    <property type="match status" value="2"/>
</dbReference>
<dbReference type="RefSeq" id="WP_285762369.1">
    <property type="nucleotide sequence ID" value="NZ_BSYJ01000001.1"/>
</dbReference>
<evidence type="ECO:0000256" key="1">
    <source>
        <dbReference type="ARBA" id="ARBA00022737"/>
    </source>
</evidence>
<feature type="transmembrane region" description="Helical" evidence="5">
    <location>
        <begin position="130"/>
        <end position="151"/>
    </location>
</feature>
<dbReference type="SMART" id="SM00028">
    <property type="entry name" value="TPR"/>
    <property type="match status" value="5"/>
</dbReference>
<organism evidence="7 8">
    <name type="scientific">Biformimicrobium ophioploci</name>
    <dbReference type="NCBI Taxonomy" id="3036711"/>
    <lineage>
        <taxon>Bacteria</taxon>
        <taxon>Pseudomonadati</taxon>
        <taxon>Pseudomonadota</taxon>
        <taxon>Gammaproteobacteria</taxon>
        <taxon>Cellvibrionales</taxon>
        <taxon>Microbulbiferaceae</taxon>
        <taxon>Biformimicrobium</taxon>
    </lineage>
</organism>
<comment type="caution">
    <text evidence="7">The sequence shown here is derived from an EMBL/GenBank/DDBJ whole genome shotgun (WGS) entry which is preliminary data.</text>
</comment>
<keyword evidence="5" id="KW-0472">Membrane</keyword>
<dbReference type="CDD" id="cd00383">
    <property type="entry name" value="trans_reg_C"/>
    <property type="match status" value="1"/>
</dbReference>
<evidence type="ECO:0000313" key="7">
    <source>
        <dbReference type="EMBL" id="GMG85843.1"/>
    </source>
</evidence>